<comment type="caution">
    <text evidence="3">The sequence shown here is derived from an EMBL/GenBank/DDBJ whole genome shotgun (WGS) entry which is preliminary data.</text>
</comment>
<accession>A0A8S9Y1E4</accession>
<proteinExistence type="predicted"/>
<feature type="region of interest" description="Disordered" evidence="2">
    <location>
        <begin position="206"/>
        <end position="262"/>
    </location>
</feature>
<dbReference type="InterPro" id="IPR052596">
    <property type="entry name" value="AMBRA1_autophagy"/>
</dbReference>
<protein>
    <recommendedName>
        <fullName evidence="5">WD repeat-containing protein 55 homolog</fullName>
    </recommendedName>
</protein>
<keyword evidence="4" id="KW-1185">Reference proteome</keyword>
<dbReference type="InterPro" id="IPR015943">
    <property type="entry name" value="WD40/YVTN_repeat-like_dom_sf"/>
</dbReference>
<feature type="region of interest" description="Disordered" evidence="2">
    <location>
        <begin position="379"/>
        <end position="421"/>
    </location>
</feature>
<feature type="compositionally biased region" description="Low complexity" evidence="2">
    <location>
        <begin position="696"/>
        <end position="710"/>
    </location>
</feature>
<feature type="region of interest" description="Disordered" evidence="2">
    <location>
        <begin position="677"/>
        <end position="904"/>
    </location>
</feature>
<evidence type="ECO:0000313" key="3">
    <source>
        <dbReference type="EMBL" id="KAF6214993.1"/>
    </source>
</evidence>
<feature type="region of interest" description="Disordered" evidence="2">
    <location>
        <begin position="324"/>
        <end position="348"/>
    </location>
</feature>
<evidence type="ECO:0008006" key="5">
    <source>
        <dbReference type="Google" id="ProtNLM"/>
    </source>
</evidence>
<feature type="region of interest" description="Disordered" evidence="2">
    <location>
        <begin position="922"/>
        <end position="947"/>
    </location>
</feature>
<feature type="compositionally biased region" description="Low complexity" evidence="2">
    <location>
        <begin position="751"/>
        <end position="767"/>
    </location>
</feature>
<feature type="compositionally biased region" description="Polar residues" evidence="2">
    <location>
        <begin position="479"/>
        <end position="504"/>
    </location>
</feature>
<feature type="compositionally biased region" description="Low complexity" evidence="2">
    <location>
        <begin position="392"/>
        <end position="404"/>
    </location>
</feature>
<feature type="repeat" description="WD" evidence="1">
    <location>
        <begin position="25"/>
        <end position="67"/>
    </location>
</feature>
<dbReference type="Gene3D" id="2.130.10.10">
    <property type="entry name" value="YVTN repeat-like/Quinoprotein amine dehydrogenase"/>
    <property type="match status" value="1"/>
</dbReference>
<dbReference type="GO" id="GO:0000045">
    <property type="term" value="P:autophagosome assembly"/>
    <property type="evidence" value="ECO:0007669"/>
    <property type="project" value="TreeGrafter"/>
</dbReference>
<dbReference type="InterPro" id="IPR036322">
    <property type="entry name" value="WD40_repeat_dom_sf"/>
</dbReference>
<dbReference type="GO" id="GO:0080008">
    <property type="term" value="C:Cul4-RING E3 ubiquitin ligase complex"/>
    <property type="evidence" value="ECO:0007669"/>
    <property type="project" value="TreeGrafter"/>
</dbReference>
<sequence length="1360" mass="150058">MIASTHGNHNVYVTDLRSGRIVKTLSGHPRTPWCIAFHPSSNQILASGCLGGQVRVWDLHGGSEIWNAEGQTVIASLTFHPTDRVLVIASYNEIHFWDWSQERPFAKCTTSNEREKVRFVSFDRLGHKLVTGIANVHPRQSQWDRVSAPQPSPQVSQLEHERRITICYRYMVEQYEQLVERYIQLSTQGPGGSTNYYLRRVPVQPQTMDRGTDPMDTPSTSTNSSGGPPGRRCAVCRDSPPAPPQVPNNPPSNGTTEPASAPTGFVRASYLYERLNRFRAQVETGRNILARTRIMSRMSPSAPEDVNYLIDDPLSETLPPRPPPVTSSLRLPSISFPSTSTPRANASDREDFASLTNRLCPDGPDVRYLGEMRQIVESGRRLSTPAATTDEPTTSASPSQPASTGIPPFSRTWTPGSEEREHVTLVCPRGCTNPQSSLDLATRSRWIGYGRGCLRHHYRSTGSPPFSRAFGRDIRRLGSNTASAFSPPGSVSTSTETSPHTAPGSTIRPPPPPSPPPIPSSSSAPPVDRPSDPGSDPTDPVTDTSGRFEGSSGSDSSIAIARLRAQFRRLQSVYNNNRDRESHLLRVAAENAERRLITRLTNLYGRPATTARGTLFEPGHDLRSIRYGLQLLRRNIYTMSRVYRFCVDRRRLDRIWRLWLELQGQIFFLQRAVRDEEPEEQTTEDRQTQSAGTPQSTDGDGSLGTSSTGHDAARTTSLVEQLAATETTRTTSPVLIRVTPSCSSTVENSNASRPTQASSAPAPAPHSTTDDESSDAALFGSRRGSTAGLPPPPRRFKFFRSHQRHLKRPRNDLTPRTGGRCLFGLGRGAPEQGQSSRLDDNDDDDDDEDNDVDLLSRPVESHRSGALKRKQRFRSSSSNPGPSNSEPRPSTSRHSFPSRIPRGRSQCNRVRIFPRFNELRNLCTNQTPPQPPIGTTRSGTPSTGSAAWSRESLRSRARHMLLLMLDSLTQFFENDTFVRNTSAENSNERVTNLTSLLELASNLTELLLTQLQYSRERRDASTYRRRLFHSTFGFQNFGSRSANRSDPMSSSSSGGGGGESGTPGTSSSASGSGEVSGRMRLPLLMVNDGPVPPEPDVAPPAQYPPRSLSPLLFPSHRRPGRLAQYLHTHHHHNEEPSEDFPSPMDRIDVMYGRSFPNGVSGHHLGSSVFMTEAPSAPHHRVQVWDFTKFALPEIDSPEKNVVVAECKLHNDASVDISKDGTIIVTLLPAGRLSHITTMLGVYSLSWGSLGQCLYTTSFEQNAVSVSLSPTNRHLVVGLASRRISFLHCERQTIAQIFRLDGGKLAVKTDSPPGKGKLAFLRDLVVREPSDFMSINCIRWSPIPGQGFIYGTNSGKLKILR</sequence>
<dbReference type="EMBL" id="WIXP02000002">
    <property type="protein sequence ID" value="KAF6214993.1"/>
    <property type="molecule type" value="Genomic_DNA"/>
</dbReference>
<dbReference type="Pfam" id="PF00400">
    <property type="entry name" value="WD40"/>
    <property type="match status" value="1"/>
</dbReference>
<evidence type="ECO:0000256" key="2">
    <source>
        <dbReference type="SAM" id="MobiDB-lite"/>
    </source>
</evidence>
<feature type="compositionally biased region" description="Acidic residues" evidence="2">
    <location>
        <begin position="840"/>
        <end position="852"/>
    </location>
</feature>
<dbReference type="InterPro" id="IPR001680">
    <property type="entry name" value="WD40_rpt"/>
</dbReference>
<evidence type="ECO:0000256" key="1">
    <source>
        <dbReference type="PROSITE-ProRule" id="PRU00221"/>
    </source>
</evidence>
<feature type="compositionally biased region" description="Polar residues" evidence="2">
    <location>
        <begin position="714"/>
        <end position="733"/>
    </location>
</feature>
<feature type="compositionally biased region" description="Polar residues" evidence="2">
    <location>
        <begin position="740"/>
        <end position="750"/>
    </location>
</feature>
<feature type="region of interest" description="Disordered" evidence="2">
    <location>
        <begin position="479"/>
        <end position="555"/>
    </location>
</feature>
<gene>
    <name evidence="3" type="ORF">GE061_009741</name>
</gene>
<dbReference type="PROSITE" id="PS50082">
    <property type="entry name" value="WD_REPEATS_2"/>
    <property type="match status" value="1"/>
</dbReference>
<evidence type="ECO:0000313" key="4">
    <source>
        <dbReference type="Proteomes" id="UP000466442"/>
    </source>
</evidence>
<feature type="compositionally biased region" description="Low complexity" evidence="2">
    <location>
        <begin position="874"/>
        <end position="890"/>
    </location>
</feature>
<keyword evidence="1" id="KW-0853">WD repeat</keyword>
<feature type="compositionally biased region" description="Pro residues" evidence="2">
    <location>
        <begin position="240"/>
        <end position="250"/>
    </location>
</feature>
<dbReference type="PROSITE" id="PS50294">
    <property type="entry name" value="WD_REPEATS_REGION"/>
    <property type="match status" value="1"/>
</dbReference>
<feature type="compositionally biased region" description="Low complexity" evidence="2">
    <location>
        <begin position="1039"/>
        <end position="1052"/>
    </location>
</feature>
<reference evidence="3" key="1">
    <citation type="journal article" date="2021" name="Mol. Ecol. Resour.">
        <title>Apolygus lucorum genome provides insights into omnivorousness and mesophyll feeding.</title>
        <authorList>
            <person name="Liu Y."/>
            <person name="Liu H."/>
            <person name="Wang H."/>
            <person name="Huang T."/>
            <person name="Liu B."/>
            <person name="Yang B."/>
            <person name="Yin L."/>
            <person name="Li B."/>
            <person name="Zhang Y."/>
            <person name="Zhang S."/>
            <person name="Jiang F."/>
            <person name="Zhang X."/>
            <person name="Ren Y."/>
            <person name="Wang B."/>
            <person name="Wang S."/>
            <person name="Lu Y."/>
            <person name="Wu K."/>
            <person name="Fan W."/>
            <person name="Wang G."/>
        </authorList>
    </citation>
    <scope>NUCLEOTIDE SEQUENCE</scope>
    <source>
        <strain evidence="3">12Hb</strain>
    </source>
</reference>
<name>A0A8S9Y1E4_APOLU</name>
<organism evidence="3 4">
    <name type="scientific">Apolygus lucorum</name>
    <name type="common">Small green plant bug</name>
    <name type="synonym">Lygocoris lucorum</name>
    <dbReference type="NCBI Taxonomy" id="248454"/>
    <lineage>
        <taxon>Eukaryota</taxon>
        <taxon>Metazoa</taxon>
        <taxon>Ecdysozoa</taxon>
        <taxon>Arthropoda</taxon>
        <taxon>Hexapoda</taxon>
        <taxon>Insecta</taxon>
        <taxon>Pterygota</taxon>
        <taxon>Neoptera</taxon>
        <taxon>Paraneoptera</taxon>
        <taxon>Hemiptera</taxon>
        <taxon>Heteroptera</taxon>
        <taxon>Panheteroptera</taxon>
        <taxon>Cimicomorpha</taxon>
        <taxon>Miridae</taxon>
        <taxon>Mirini</taxon>
        <taxon>Apolygus</taxon>
    </lineage>
</organism>
<feature type="compositionally biased region" description="Pro residues" evidence="2">
    <location>
        <begin position="508"/>
        <end position="519"/>
    </location>
</feature>
<feature type="compositionally biased region" description="Low complexity" evidence="2">
    <location>
        <begin position="217"/>
        <end position="226"/>
    </location>
</feature>
<dbReference type="PANTHER" id="PTHR22874">
    <property type="entry name" value="ACTIVATING MOLECULE IN BECN1-REGULATED AUTOPHAGY PROTEIN 1"/>
    <property type="match status" value="1"/>
</dbReference>
<feature type="compositionally biased region" description="Low complexity" evidence="2">
    <location>
        <begin position="1062"/>
        <end position="1075"/>
    </location>
</feature>
<dbReference type="Proteomes" id="UP000466442">
    <property type="component" value="Unassembled WGS sequence"/>
</dbReference>
<feature type="compositionally biased region" description="Basic residues" evidence="2">
    <location>
        <begin position="794"/>
        <end position="808"/>
    </location>
</feature>
<dbReference type="GO" id="GO:1990756">
    <property type="term" value="F:ubiquitin-like ligase-substrate adaptor activity"/>
    <property type="evidence" value="ECO:0007669"/>
    <property type="project" value="TreeGrafter"/>
</dbReference>
<feature type="compositionally biased region" description="Polar residues" evidence="2">
    <location>
        <begin position="335"/>
        <end position="344"/>
    </location>
</feature>
<feature type="compositionally biased region" description="Low complexity" evidence="2">
    <location>
        <begin position="933"/>
        <end position="945"/>
    </location>
</feature>
<dbReference type="SMART" id="SM00320">
    <property type="entry name" value="WD40"/>
    <property type="match status" value="5"/>
</dbReference>
<dbReference type="GO" id="GO:0000423">
    <property type="term" value="P:mitophagy"/>
    <property type="evidence" value="ECO:0007669"/>
    <property type="project" value="TreeGrafter"/>
</dbReference>
<dbReference type="SUPFAM" id="SSF50978">
    <property type="entry name" value="WD40 repeat-like"/>
    <property type="match status" value="2"/>
</dbReference>
<dbReference type="PANTHER" id="PTHR22874:SF1">
    <property type="entry name" value="ACTIVATING MOLECULE IN BECN1-REGULATED AUTOPHAGY PROTEIN 1"/>
    <property type="match status" value="1"/>
</dbReference>
<feature type="region of interest" description="Disordered" evidence="2">
    <location>
        <begin position="1038"/>
        <end position="1075"/>
    </location>
</feature>
<feature type="compositionally biased region" description="Low complexity" evidence="2">
    <location>
        <begin position="545"/>
        <end position="555"/>
    </location>
</feature>
<dbReference type="OrthoDB" id="6363363at2759"/>